<gene>
    <name evidence="3" type="ORF">FE795_15695</name>
</gene>
<feature type="domain" description="Glycosyl transferase family 1" evidence="1">
    <location>
        <begin position="450"/>
        <end position="627"/>
    </location>
</feature>
<sequence length="653" mass="73265">MNNSSKLVSDAYNKYKNGDFQGALELYQEASNFLGEEFFKVNIYFCKKKLQEVPSYHKEESDPSIAEFVETLAVLNGGWVAERAKRYNKGESADEQLLFGFWTAASSGYLAALSFFKTNIANKDNVKELLSLDLVDSQKWLKENNKSEYIFSVLKCAYSIHGNEKVLRSLFWAALKVGQYEIAKNAINLISKIGKKRLSTAEWIEKAREKIRESSGAYDLIKNKLSKTKNKSYTPISKKIAYFLHNSLPYSSGGYATRGHGLAVALTELGYNVVCASRPGYPFDIPGDHEGKILPSEDVIDGLRYLRIFDPSRKGLSAVDYMLSASEKIVDFLKEHRIEVVVAASNHLNAIPAAIAAKQVGIPFIYEVRGFWEITRLSREPDFKNTRLYVTQIENEKLAATYADEVFTLTSPMRDELIRRGVSQNKITILPNSCDPKKFSPRVRDKDLATKLGIPGDVPVIGYIGSFVQYEGLDNLAQACALLVKENIDFRLLLVGNENASGSERGPITAEILRVAAEEGLTEKLIMPGRIPHEQVEAYYSLIDIAPFPRKPQPVTEMVSPMKPLEALAMQKAILVSSVQALREMVIENETGLVFEKGSIKDLAEKLKTLIHNNELRQKLGMNGRAWVENQRTWIKTAEVAQNVLARYHGFDS</sequence>
<evidence type="ECO:0000259" key="1">
    <source>
        <dbReference type="Pfam" id="PF00534"/>
    </source>
</evidence>
<keyword evidence="4" id="KW-1185">Reference proteome</keyword>
<dbReference type="InterPro" id="IPR050194">
    <property type="entry name" value="Glycosyltransferase_grp1"/>
</dbReference>
<evidence type="ECO:0000259" key="2">
    <source>
        <dbReference type="Pfam" id="PF13579"/>
    </source>
</evidence>
<reference evidence="3 4" key="1">
    <citation type="submission" date="2020-02" db="EMBL/GenBank/DDBJ databases">
        <title>Partial ammonium oxidation to N2 by heterotrophic bacteria.</title>
        <authorList>
            <person name="Wu M."/>
        </authorList>
    </citation>
    <scope>NUCLEOTIDE SEQUENCE [LARGE SCALE GENOMIC DNA]</scope>
    <source>
        <strain evidence="3 4">HO-1</strain>
    </source>
</reference>
<organism evidence="3 4">
    <name type="scientific">Alcaligenes ammonioxydans</name>
    <dbReference type="NCBI Taxonomy" id="2582914"/>
    <lineage>
        <taxon>Bacteria</taxon>
        <taxon>Pseudomonadati</taxon>
        <taxon>Pseudomonadota</taxon>
        <taxon>Betaproteobacteria</taxon>
        <taxon>Burkholderiales</taxon>
        <taxon>Alcaligenaceae</taxon>
        <taxon>Alcaligenes</taxon>
    </lineage>
</organism>
<name>A0ABX8T2I8_9BURK</name>
<dbReference type="EMBL" id="CP049362">
    <property type="protein sequence ID" value="QXX80319.1"/>
    <property type="molecule type" value="Genomic_DNA"/>
</dbReference>
<dbReference type="PANTHER" id="PTHR45947">
    <property type="entry name" value="SULFOQUINOVOSYL TRANSFERASE SQD2"/>
    <property type="match status" value="1"/>
</dbReference>
<dbReference type="InterPro" id="IPR001296">
    <property type="entry name" value="Glyco_trans_1"/>
</dbReference>
<evidence type="ECO:0000313" key="4">
    <source>
        <dbReference type="Proteomes" id="UP000826050"/>
    </source>
</evidence>
<dbReference type="CDD" id="cd03794">
    <property type="entry name" value="GT4_WbuB-like"/>
    <property type="match status" value="1"/>
</dbReference>
<dbReference type="Proteomes" id="UP000826050">
    <property type="component" value="Chromosome"/>
</dbReference>
<dbReference type="Pfam" id="PF13579">
    <property type="entry name" value="Glyco_trans_4_4"/>
    <property type="match status" value="1"/>
</dbReference>
<accession>A0ABX8T2I8</accession>
<dbReference type="PANTHER" id="PTHR45947:SF3">
    <property type="entry name" value="SULFOQUINOVOSYL TRANSFERASE SQD2"/>
    <property type="match status" value="1"/>
</dbReference>
<evidence type="ECO:0000313" key="3">
    <source>
        <dbReference type="EMBL" id="QXX80319.1"/>
    </source>
</evidence>
<dbReference type="InterPro" id="IPR028098">
    <property type="entry name" value="Glyco_trans_4-like_N"/>
</dbReference>
<proteinExistence type="predicted"/>
<feature type="domain" description="Glycosyltransferase subfamily 4-like N-terminal" evidence="2">
    <location>
        <begin position="253"/>
        <end position="432"/>
    </location>
</feature>
<dbReference type="Pfam" id="PF00534">
    <property type="entry name" value="Glycos_transf_1"/>
    <property type="match status" value="1"/>
</dbReference>
<dbReference type="RefSeq" id="WP_219235265.1">
    <property type="nucleotide sequence ID" value="NZ_CP049362.1"/>
</dbReference>
<protein>
    <submittedName>
        <fullName evidence="3">Glycosyltransferase</fullName>
    </submittedName>
</protein>